<feature type="transmembrane region" description="Helical" evidence="7">
    <location>
        <begin position="20"/>
        <end position="41"/>
    </location>
</feature>
<dbReference type="PANTHER" id="PTHR32322">
    <property type="entry name" value="INNER MEMBRANE TRANSPORTER"/>
    <property type="match status" value="1"/>
</dbReference>
<dbReference type="RefSeq" id="WP_209905236.1">
    <property type="nucleotide sequence ID" value="NZ_BAAAJW010000013.1"/>
</dbReference>
<evidence type="ECO:0000256" key="4">
    <source>
        <dbReference type="ARBA" id="ARBA00022989"/>
    </source>
</evidence>
<comment type="similarity">
    <text evidence="2">Belongs to the EamA transporter family.</text>
</comment>
<evidence type="ECO:0000256" key="3">
    <source>
        <dbReference type="ARBA" id="ARBA00022692"/>
    </source>
</evidence>
<feature type="domain" description="EamA" evidence="8">
    <location>
        <begin position="127"/>
        <end position="258"/>
    </location>
</feature>
<dbReference type="SUPFAM" id="SSF103481">
    <property type="entry name" value="Multidrug resistance efflux transporter EmrE"/>
    <property type="match status" value="1"/>
</dbReference>
<keyword evidence="3 7" id="KW-0812">Transmembrane</keyword>
<feature type="transmembrane region" description="Helical" evidence="7">
    <location>
        <begin position="243"/>
        <end position="263"/>
    </location>
</feature>
<keyword evidence="5 7" id="KW-0472">Membrane</keyword>
<evidence type="ECO:0000313" key="10">
    <source>
        <dbReference type="Proteomes" id="UP001519290"/>
    </source>
</evidence>
<dbReference type="EMBL" id="JAGIOD010000002">
    <property type="protein sequence ID" value="MBP2384381.1"/>
    <property type="molecule type" value="Genomic_DNA"/>
</dbReference>
<dbReference type="InterPro" id="IPR050638">
    <property type="entry name" value="AA-Vitamin_Transporters"/>
</dbReference>
<evidence type="ECO:0000256" key="2">
    <source>
        <dbReference type="ARBA" id="ARBA00007362"/>
    </source>
</evidence>
<feature type="transmembrane region" description="Helical" evidence="7">
    <location>
        <begin position="187"/>
        <end position="205"/>
    </location>
</feature>
<feature type="region of interest" description="Disordered" evidence="6">
    <location>
        <begin position="262"/>
        <end position="309"/>
    </location>
</feature>
<name>A0ABS4X7E5_9MICO</name>
<proteinExistence type="inferred from homology"/>
<gene>
    <name evidence="9" type="ORF">JOF43_004370</name>
</gene>
<feature type="transmembrane region" description="Helical" evidence="7">
    <location>
        <begin position="124"/>
        <end position="145"/>
    </location>
</feature>
<keyword evidence="10" id="KW-1185">Reference proteome</keyword>
<organism evidence="9 10">
    <name type="scientific">Brachybacterium sacelli</name>
    <dbReference type="NCBI Taxonomy" id="173364"/>
    <lineage>
        <taxon>Bacteria</taxon>
        <taxon>Bacillati</taxon>
        <taxon>Actinomycetota</taxon>
        <taxon>Actinomycetes</taxon>
        <taxon>Micrococcales</taxon>
        <taxon>Dermabacteraceae</taxon>
        <taxon>Brachybacterium</taxon>
    </lineage>
</organism>
<evidence type="ECO:0000256" key="6">
    <source>
        <dbReference type="SAM" id="MobiDB-lite"/>
    </source>
</evidence>
<evidence type="ECO:0000259" key="8">
    <source>
        <dbReference type="Pfam" id="PF00892"/>
    </source>
</evidence>
<evidence type="ECO:0000313" key="9">
    <source>
        <dbReference type="EMBL" id="MBP2384381.1"/>
    </source>
</evidence>
<dbReference type="InterPro" id="IPR037185">
    <property type="entry name" value="EmrE-like"/>
</dbReference>
<comment type="subcellular location">
    <subcellularLocation>
        <location evidence="1">Membrane</location>
        <topology evidence="1">Multi-pass membrane protein</topology>
    </subcellularLocation>
</comment>
<protein>
    <submittedName>
        <fullName evidence="9">Inner membrane transporter RhtA</fullName>
    </submittedName>
</protein>
<dbReference type="InterPro" id="IPR000620">
    <property type="entry name" value="EamA_dom"/>
</dbReference>
<comment type="caution">
    <text evidence="9">The sequence shown here is derived from an EMBL/GenBank/DDBJ whole genome shotgun (WGS) entry which is preliminary data.</text>
</comment>
<feature type="transmembrane region" description="Helical" evidence="7">
    <location>
        <begin position="157"/>
        <end position="175"/>
    </location>
</feature>
<dbReference type="PANTHER" id="PTHR32322:SF9">
    <property type="entry name" value="AMINO-ACID METABOLITE EFFLUX PUMP-RELATED"/>
    <property type="match status" value="1"/>
</dbReference>
<evidence type="ECO:0000256" key="7">
    <source>
        <dbReference type="SAM" id="Phobius"/>
    </source>
</evidence>
<feature type="transmembrane region" description="Helical" evidence="7">
    <location>
        <begin position="53"/>
        <end position="70"/>
    </location>
</feature>
<feature type="transmembrane region" description="Helical" evidence="7">
    <location>
        <begin position="217"/>
        <end position="237"/>
    </location>
</feature>
<evidence type="ECO:0000256" key="1">
    <source>
        <dbReference type="ARBA" id="ARBA00004141"/>
    </source>
</evidence>
<evidence type="ECO:0000256" key="5">
    <source>
        <dbReference type="ARBA" id="ARBA00023136"/>
    </source>
</evidence>
<sequence>MYSVLSVQFGQAIGKSLFGPVGPGGVVALRLGLASLVLLLIFRPALPRGRANVVLVLGFGTAIAGMNLIYPAMQYLPLGLATSLQLLGPITLALLTARRLLDAGFAALAGLGVWLFHSPAGAHYALPGILLALASGAAMAAYLLLSRRAGAHMAAAAPLVWAVTWAAVLTVPIGVAESGAALLDSRVLAIGLVVAVMAVVLPYSLELVALRRIPPRIVGILQSLEPAAAGLAGTLILAEHLDALQWLALVCVGAASAGTVVGHRRRKSPATDRRGGENGLLTRRPQRRPAEEATGHTRHRAAQETETET</sequence>
<keyword evidence="4 7" id="KW-1133">Transmembrane helix</keyword>
<dbReference type="Pfam" id="PF00892">
    <property type="entry name" value="EamA"/>
    <property type="match status" value="1"/>
</dbReference>
<accession>A0ABS4X7E5</accession>
<dbReference type="Proteomes" id="UP001519290">
    <property type="component" value="Unassembled WGS sequence"/>
</dbReference>
<reference evidence="9 10" key="1">
    <citation type="submission" date="2021-03" db="EMBL/GenBank/DDBJ databases">
        <title>Sequencing the genomes of 1000 actinobacteria strains.</title>
        <authorList>
            <person name="Klenk H.-P."/>
        </authorList>
    </citation>
    <scope>NUCLEOTIDE SEQUENCE [LARGE SCALE GENOMIC DNA]</scope>
    <source>
        <strain evidence="9 10">DSM 14566</strain>
    </source>
</reference>